<protein>
    <recommendedName>
        <fullName evidence="2">Coenzyme Q-binding protein COQ10 START domain-containing protein</fullName>
    </recommendedName>
</protein>
<dbReference type="PANTHER" id="PTHR33824:SF7">
    <property type="entry name" value="POLYKETIDE CYCLASE_DEHYDRASE AND LIPID TRANSPORT SUPERFAMILY PROTEIN"/>
    <property type="match status" value="1"/>
</dbReference>
<dbReference type="AlphaFoldDB" id="A0A7W9Q9J2"/>
<reference evidence="3 4" key="1">
    <citation type="submission" date="2020-08" db="EMBL/GenBank/DDBJ databases">
        <title>Genomic Encyclopedia of Type Strains, Phase III (KMG-III): the genomes of soil and plant-associated and newly described type strains.</title>
        <authorList>
            <person name="Whitman W."/>
        </authorList>
    </citation>
    <scope>NUCLEOTIDE SEQUENCE [LARGE SCALE GENOMIC DNA]</scope>
    <source>
        <strain evidence="3 4">CECT 8305</strain>
    </source>
</reference>
<accession>A0A7W9Q9J2</accession>
<feature type="compositionally biased region" description="Acidic residues" evidence="1">
    <location>
        <begin position="354"/>
        <end position="380"/>
    </location>
</feature>
<keyword evidence="4" id="KW-1185">Reference proteome</keyword>
<proteinExistence type="predicted"/>
<organism evidence="3 4">
    <name type="scientific">Streptomyces zagrosensis</name>
    <dbReference type="NCBI Taxonomy" id="1042984"/>
    <lineage>
        <taxon>Bacteria</taxon>
        <taxon>Bacillati</taxon>
        <taxon>Actinomycetota</taxon>
        <taxon>Actinomycetes</taxon>
        <taxon>Kitasatosporales</taxon>
        <taxon>Streptomycetaceae</taxon>
        <taxon>Streptomyces</taxon>
    </lineage>
</organism>
<sequence length="394" mass="42692">MAEAQGNNVKDQVTRSPAAEHLKEELRNYLQARTEHAVSALGDRLSQRVSSLGEPGQGAGALTKGLAKGGEALSEGKSPARAALSAGASQLGETVKDKVKSVFGKAKGKGRPGGSGTSKRVVIVEDIDVGVPVREAYDQWTQFQEFSRFAKGVVSVEKTDDTTSNWKVKVAKSTRSLRANVTEQVPDQRITWTTEGAKGTVKGVVTFHPITDDLTRVLLVLEYFPKGLFEKTGNLWRAQGRRARLDLKLYRAFIMTRGEATDGWRGTVEDGEVVQSHEEAVEEEESQPRGGHEDPDERDARADADDSADDEDGDADSDPEDLDGGEQGEGAYKDEADDEYEDDEVGADPHAELEGEDADADADADDLADDEYGDEADPEDRDPQDVRESAGARR</sequence>
<feature type="region of interest" description="Disordered" evidence="1">
    <location>
        <begin position="272"/>
        <end position="394"/>
    </location>
</feature>
<comment type="caution">
    <text evidence="3">The sequence shown here is derived from an EMBL/GenBank/DDBJ whole genome shotgun (WGS) entry which is preliminary data.</text>
</comment>
<feature type="compositionally biased region" description="Basic and acidic residues" evidence="1">
    <location>
        <begin position="286"/>
        <end position="304"/>
    </location>
</feature>
<feature type="domain" description="Coenzyme Q-binding protein COQ10 START" evidence="2">
    <location>
        <begin position="129"/>
        <end position="247"/>
    </location>
</feature>
<evidence type="ECO:0000313" key="4">
    <source>
        <dbReference type="Proteomes" id="UP000588098"/>
    </source>
</evidence>
<dbReference type="CDD" id="cd07817">
    <property type="entry name" value="SRPBCC_8"/>
    <property type="match status" value="1"/>
</dbReference>
<feature type="compositionally biased region" description="Basic and acidic residues" evidence="1">
    <location>
        <begin position="381"/>
        <end position="394"/>
    </location>
</feature>
<gene>
    <name evidence="3" type="ORF">FHS42_003215</name>
</gene>
<dbReference type="Pfam" id="PF03364">
    <property type="entry name" value="Polyketide_cyc"/>
    <property type="match status" value="1"/>
</dbReference>
<dbReference type="PANTHER" id="PTHR33824">
    <property type="entry name" value="POLYKETIDE CYCLASE/DEHYDRASE AND LIPID TRANSPORT SUPERFAMILY PROTEIN"/>
    <property type="match status" value="1"/>
</dbReference>
<dbReference type="InterPro" id="IPR047137">
    <property type="entry name" value="ORF3"/>
</dbReference>
<evidence type="ECO:0000256" key="1">
    <source>
        <dbReference type="SAM" id="MobiDB-lite"/>
    </source>
</evidence>
<name>A0A7W9Q9J2_9ACTN</name>
<dbReference type="RefSeq" id="WP_312866884.1">
    <property type="nucleotide sequence ID" value="NZ_JACHJL010000007.1"/>
</dbReference>
<dbReference type="EMBL" id="JACHJL010000007">
    <property type="protein sequence ID" value="MBB5936140.1"/>
    <property type="molecule type" value="Genomic_DNA"/>
</dbReference>
<feature type="compositionally biased region" description="Acidic residues" evidence="1">
    <location>
        <begin position="305"/>
        <end position="326"/>
    </location>
</feature>
<dbReference type="InterPro" id="IPR005031">
    <property type="entry name" value="COQ10_START"/>
</dbReference>
<dbReference type="InterPro" id="IPR023393">
    <property type="entry name" value="START-like_dom_sf"/>
</dbReference>
<feature type="compositionally biased region" description="Acidic residues" evidence="1">
    <location>
        <begin position="335"/>
        <end position="346"/>
    </location>
</feature>
<dbReference type="SUPFAM" id="SSF55961">
    <property type="entry name" value="Bet v1-like"/>
    <property type="match status" value="1"/>
</dbReference>
<dbReference type="Proteomes" id="UP000588098">
    <property type="component" value="Unassembled WGS sequence"/>
</dbReference>
<evidence type="ECO:0000259" key="2">
    <source>
        <dbReference type="Pfam" id="PF03364"/>
    </source>
</evidence>
<evidence type="ECO:0000313" key="3">
    <source>
        <dbReference type="EMBL" id="MBB5936140.1"/>
    </source>
</evidence>
<dbReference type="Gene3D" id="3.30.530.20">
    <property type="match status" value="1"/>
</dbReference>